<dbReference type="InterPro" id="IPR019519">
    <property type="entry name" value="Elp5"/>
</dbReference>
<evidence type="ECO:0000256" key="1">
    <source>
        <dbReference type="ARBA" id="ARBA00004123"/>
    </source>
</evidence>
<evidence type="ECO:0000256" key="7">
    <source>
        <dbReference type="ARBA" id="ARBA00022694"/>
    </source>
</evidence>
<dbReference type="Pfam" id="PF10483">
    <property type="entry name" value="Elong_Iki1"/>
    <property type="match status" value="1"/>
</dbReference>
<dbReference type="Gene3D" id="3.40.50.300">
    <property type="entry name" value="P-loop containing nucleotide triphosphate hydrolases"/>
    <property type="match status" value="1"/>
</dbReference>
<comment type="pathway">
    <text evidence="3">tRNA modification; 5-methoxycarbonylmethyl-2-thiouridine-tRNA biosynthesis.</text>
</comment>
<dbReference type="GO" id="GO:0000049">
    <property type="term" value="F:tRNA binding"/>
    <property type="evidence" value="ECO:0007669"/>
    <property type="project" value="TreeGrafter"/>
</dbReference>
<dbReference type="AlphaFoldDB" id="A0A1Y2HT17"/>
<feature type="region of interest" description="Disordered" evidence="9">
    <location>
        <begin position="329"/>
        <end position="352"/>
    </location>
</feature>
<evidence type="ECO:0000256" key="9">
    <source>
        <dbReference type="SAM" id="MobiDB-lite"/>
    </source>
</evidence>
<evidence type="ECO:0000256" key="5">
    <source>
        <dbReference type="ARBA" id="ARBA00020264"/>
    </source>
</evidence>
<dbReference type="STRING" id="765915.A0A1Y2HT17"/>
<keyword evidence="11" id="KW-1185">Reference proteome</keyword>
<name>A0A1Y2HT17_9FUNG</name>
<dbReference type="GO" id="GO:0002098">
    <property type="term" value="P:tRNA wobble uridine modification"/>
    <property type="evidence" value="ECO:0007669"/>
    <property type="project" value="InterPro"/>
</dbReference>
<organism evidence="10 11">
    <name type="scientific">Catenaria anguillulae PL171</name>
    <dbReference type="NCBI Taxonomy" id="765915"/>
    <lineage>
        <taxon>Eukaryota</taxon>
        <taxon>Fungi</taxon>
        <taxon>Fungi incertae sedis</taxon>
        <taxon>Blastocladiomycota</taxon>
        <taxon>Blastocladiomycetes</taxon>
        <taxon>Blastocladiales</taxon>
        <taxon>Catenariaceae</taxon>
        <taxon>Catenaria</taxon>
    </lineage>
</organism>
<evidence type="ECO:0000256" key="3">
    <source>
        <dbReference type="ARBA" id="ARBA00005043"/>
    </source>
</evidence>
<dbReference type="PANTHER" id="PTHR15641">
    <property type="entry name" value="ELONGATOR COMPLEX PROTEIN 5"/>
    <property type="match status" value="1"/>
</dbReference>
<evidence type="ECO:0000256" key="6">
    <source>
        <dbReference type="ARBA" id="ARBA00022490"/>
    </source>
</evidence>
<dbReference type="GO" id="GO:0005829">
    <property type="term" value="C:cytosol"/>
    <property type="evidence" value="ECO:0007669"/>
    <property type="project" value="TreeGrafter"/>
</dbReference>
<protein>
    <recommendedName>
        <fullName evidence="5">Elongator complex protein 5</fullName>
    </recommendedName>
</protein>
<evidence type="ECO:0000313" key="11">
    <source>
        <dbReference type="Proteomes" id="UP000193411"/>
    </source>
</evidence>
<keyword evidence="7" id="KW-0819">tRNA processing</keyword>
<reference evidence="10 11" key="1">
    <citation type="submission" date="2016-07" db="EMBL/GenBank/DDBJ databases">
        <title>Pervasive Adenine N6-methylation of Active Genes in Fungi.</title>
        <authorList>
            <consortium name="DOE Joint Genome Institute"/>
            <person name="Mondo S.J."/>
            <person name="Dannebaum R.O."/>
            <person name="Kuo R.C."/>
            <person name="Labutti K."/>
            <person name="Haridas S."/>
            <person name="Kuo A."/>
            <person name="Salamov A."/>
            <person name="Ahrendt S.R."/>
            <person name="Lipzen A."/>
            <person name="Sullivan W."/>
            <person name="Andreopoulos W.B."/>
            <person name="Clum A."/>
            <person name="Lindquist E."/>
            <person name="Daum C."/>
            <person name="Ramamoorthy G.K."/>
            <person name="Gryganskyi A."/>
            <person name="Culley D."/>
            <person name="Magnuson J.K."/>
            <person name="James T.Y."/>
            <person name="O'Malley M.A."/>
            <person name="Stajich J.E."/>
            <person name="Spatafora J.W."/>
            <person name="Visel A."/>
            <person name="Grigoriev I.V."/>
        </authorList>
    </citation>
    <scope>NUCLEOTIDE SEQUENCE [LARGE SCALE GENOMIC DNA]</scope>
    <source>
        <strain evidence="10 11">PL171</strain>
    </source>
</reference>
<accession>A0A1Y2HT17</accession>
<evidence type="ECO:0000256" key="4">
    <source>
        <dbReference type="ARBA" id="ARBA00009567"/>
    </source>
</evidence>
<evidence type="ECO:0000256" key="8">
    <source>
        <dbReference type="ARBA" id="ARBA00023242"/>
    </source>
</evidence>
<dbReference type="GO" id="GO:0005634">
    <property type="term" value="C:nucleus"/>
    <property type="evidence" value="ECO:0007669"/>
    <property type="project" value="UniProtKB-SubCell"/>
</dbReference>
<dbReference type="PANTHER" id="PTHR15641:SF1">
    <property type="entry name" value="ELONGATOR COMPLEX PROTEIN 5"/>
    <property type="match status" value="1"/>
</dbReference>
<comment type="similarity">
    <text evidence="4">Belongs to the ELP5 family.</text>
</comment>
<gene>
    <name evidence="10" type="ORF">BCR44DRAFT_1429817</name>
</gene>
<evidence type="ECO:0000313" key="10">
    <source>
        <dbReference type="EMBL" id="ORZ37715.1"/>
    </source>
</evidence>
<proteinExistence type="inferred from homology"/>
<feature type="compositionally biased region" description="Gly residues" evidence="9">
    <location>
        <begin position="333"/>
        <end position="352"/>
    </location>
</feature>
<evidence type="ECO:0000256" key="2">
    <source>
        <dbReference type="ARBA" id="ARBA00004496"/>
    </source>
</evidence>
<comment type="caution">
    <text evidence="10">The sequence shown here is derived from an EMBL/GenBank/DDBJ whole genome shotgun (WGS) entry which is preliminary data.</text>
</comment>
<sequence length="375" mass="39158">MSVIFAKTHLERLLSGSASGTSAAPPGAIAVLDSLEQSALPLLSAFASSAASRSRPLLILCLEHSPHAWHSLLPASTLAQVVDLAASLPFPSATVAMTPNSNSQECWIKSHVVPHLTRFLASSRSSTGNVPASPLILIDSLHPLVPLYPTANHFARSLSLLLHLVSTTSSSATLLLPLTSHSPYSSALTYLTPTTLTVANAARAVRELSVITDRPQGDLGLHIESNQPCDLIVHLTSVKGGGTAKVVSESVRMTRSSSSATWTYGVFPPTAAAASVADSKPVAPDNTGARSAAADPTLGLSFNLKLTDKQRQAKDKVVLPHFKMQQFEEETGRGGGGPGVADTNAGGGGIGGVIHYELDLEDDFDDEDPDADLDL</sequence>
<dbReference type="Proteomes" id="UP000193411">
    <property type="component" value="Unassembled WGS sequence"/>
</dbReference>
<dbReference type="InterPro" id="IPR027417">
    <property type="entry name" value="P-loop_NTPase"/>
</dbReference>
<dbReference type="UniPathway" id="UPA00988"/>
<dbReference type="EMBL" id="MCFL01000011">
    <property type="protein sequence ID" value="ORZ37715.1"/>
    <property type="molecule type" value="Genomic_DNA"/>
</dbReference>
<dbReference type="GO" id="GO:0033588">
    <property type="term" value="C:elongator holoenzyme complex"/>
    <property type="evidence" value="ECO:0007669"/>
    <property type="project" value="InterPro"/>
</dbReference>
<keyword evidence="6" id="KW-0963">Cytoplasm</keyword>
<dbReference type="OrthoDB" id="166907at2759"/>
<comment type="subcellular location">
    <subcellularLocation>
        <location evidence="2">Cytoplasm</location>
    </subcellularLocation>
    <subcellularLocation>
        <location evidence="1">Nucleus</location>
    </subcellularLocation>
</comment>
<keyword evidence="8" id="KW-0539">Nucleus</keyword>